<sequence>MARVDRALRRAATSGSGHTNDAPARHPGATGAFALFGEVLLTGVLVAVGGALIVTLPAALAAATSHLRRYVRAETSSFGQAWADFVRALPGGLVVGATSVAVAAILWVDISIGRSGALPGGGAIVAAGWVLAAVAAGALLAATGRWTADGGWKGAFRGLPRSMASDIPGAIYLIIAAGFIALAGSMLPPLVLPALGCAALAAVAIPERPRRR</sequence>
<comment type="caution">
    <text evidence="3">The sequence shown here is derived from an EMBL/GenBank/DDBJ whole genome shotgun (WGS) entry which is preliminary data.</text>
</comment>
<evidence type="ECO:0000256" key="1">
    <source>
        <dbReference type="SAM" id="MobiDB-lite"/>
    </source>
</evidence>
<feature type="transmembrane region" description="Helical" evidence="2">
    <location>
        <begin position="85"/>
        <end position="108"/>
    </location>
</feature>
<dbReference type="EMBL" id="JAGIOL010000001">
    <property type="protein sequence ID" value="MBP2437020.1"/>
    <property type="molecule type" value="Genomic_DNA"/>
</dbReference>
<proteinExistence type="predicted"/>
<evidence type="ECO:0008006" key="5">
    <source>
        <dbReference type="Google" id="ProtNLM"/>
    </source>
</evidence>
<protein>
    <recommendedName>
        <fullName evidence="5">DUF624 domain-containing protein</fullName>
    </recommendedName>
</protein>
<keyword evidence="2" id="KW-1133">Transmembrane helix</keyword>
<feature type="transmembrane region" description="Helical" evidence="2">
    <location>
        <begin position="163"/>
        <end position="184"/>
    </location>
</feature>
<accession>A0ABS4ZIC1</accession>
<keyword evidence="2" id="KW-0812">Transmembrane</keyword>
<feature type="transmembrane region" description="Helical" evidence="2">
    <location>
        <begin position="39"/>
        <end position="64"/>
    </location>
</feature>
<keyword evidence="4" id="KW-1185">Reference proteome</keyword>
<organism evidence="3 4">
    <name type="scientific">Microbacterium amylolyticum</name>
    <dbReference type="NCBI Taxonomy" id="936337"/>
    <lineage>
        <taxon>Bacteria</taxon>
        <taxon>Bacillati</taxon>
        <taxon>Actinomycetota</taxon>
        <taxon>Actinomycetes</taxon>
        <taxon>Micrococcales</taxon>
        <taxon>Microbacteriaceae</taxon>
        <taxon>Microbacterium</taxon>
    </lineage>
</organism>
<name>A0ABS4ZIC1_9MICO</name>
<evidence type="ECO:0000313" key="3">
    <source>
        <dbReference type="EMBL" id="MBP2437020.1"/>
    </source>
</evidence>
<feature type="transmembrane region" description="Helical" evidence="2">
    <location>
        <begin position="120"/>
        <end position="142"/>
    </location>
</feature>
<keyword evidence="2" id="KW-0472">Membrane</keyword>
<reference evidence="3 4" key="1">
    <citation type="submission" date="2021-03" db="EMBL/GenBank/DDBJ databases">
        <title>Sequencing the genomes of 1000 actinobacteria strains.</title>
        <authorList>
            <person name="Klenk H.-P."/>
        </authorList>
    </citation>
    <scope>NUCLEOTIDE SEQUENCE [LARGE SCALE GENOMIC DNA]</scope>
    <source>
        <strain evidence="3 4">DSM 24221</strain>
    </source>
</reference>
<gene>
    <name evidence="3" type="ORF">JOF34_001606</name>
</gene>
<dbReference type="Proteomes" id="UP001519362">
    <property type="component" value="Unassembled WGS sequence"/>
</dbReference>
<dbReference type="RefSeq" id="WP_165134962.1">
    <property type="nucleotide sequence ID" value="NZ_CP049253.1"/>
</dbReference>
<evidence type="ECO:0000256" key="2">
    <source>
        <dbReference type="SAM" id="Phobius"/>
    </source>
</evidence>
<feature type="region of interest" description="Disordered" evidence="1">
    <location>
        <begin position="1"/>
        <end position="25"/>
    </location>
</feature>
<evidence type="ECO:0000313" key="4">
    <source>
        <dbReference type="Proteomes" id="UP001519362"/>
    </source>
</evidence>